<proteinExistence type="inferred from homology"/>
<dbReference type="EC" id="2.7.7.59" evidence="9"/>
<keyword evidence="4" id="KW-0378">Hydrolase</keyword>
<dbReference type="PANTHER" id="PTHR47320:SF1">
    <property type="entry name" value="BIFUNCTIONAL URIDYLYLTRANSFERASE_URIDYLYL-REMOVING ENZYME"/>
    <property type="match status" value="1"/>
</dbReference>
<dbReference type="CDD" id="cd04899">
    <property type="entry name" value="ACT_ACR-UUR-like_2"/>
    <property type="match status" value="1"/>
</dbReference>
<gene>
    <name evidence="9" type="ORF">MNBD_ALPHA08-1356</name>
</gene>
<feature type="domain" description="ACT" evidence="7">
    <location>
        <begin position="840"/>
        <end position="921"/>
    </location>
</feature>
<dbReference type="CDD" id="cd04900">
    <property type="entry name" value="ACT_UUR-like_1"/>
    <property type="match status" value="1"/>
</dbReference>
<dbReference type="NCBIfam" id="TIGR01693">
    <property type="entry name" value="UTase_glnD"/>
    <property type="match status" value="1"/>
</dbReference>
<dbReference type="SUPFAM" id="SSF55021">
    <property type="entry name" value="ACT-like"/>
    <property type="match status" value="2"/>
</dbReference>
<evidence type="ECO:0000256" key="3">
    <source>
        <dbReference type="ARBA" id="ARBA00022737"/>
    </source>
</evidence>
<evidence type="ECO:0000256" key="5">
    <source>
        <dbReference type="ARBA" id="ARBA00022842"/>
    </source>
</evidence>
<keyword evidence="1 9" id="KW-0808">Transferase</keyword>
<keyword evidence="3" id="KW-0677">Repeat</keyword>
<dbReference type="InterPro" id="IPR045865">
    <property type="entry name" value="ACT-like_dom_sf"/>
</dbReference>
<dbReference type="InterPro" id="IPR006674">
    <property type="entry name" value="HD_domain"/>
</dbReference>
<dbReference type="CDD" id="cd00077">
    <property type="entry name" value="HDc"/>
    <property type="match status" value="1"/>
</dbReference>
<dbReference type="InterPro" id="IPR043519">
    <property type="entry name" value="NT_sf"/>
</dbReference>
<dbReference type="InterPro" id="IPR013546">
    <property type="entry name" value="PII_UdlTrfase/GS_AdlTrfase"/>
</dbReference>
<dbReference type="Pfam" id="PF08335">
    <property type="entry name" value="GlnD_UR_UTase"/>
    <property type="match status" value="1"/>
</dbReference>
<feature type="domain" description="HD" evidence="8">
    <location>
        <begin position="484"/>
        <end position="608"/>
    </location>
</feature>
<evidence type="ECO:0000256" key="4">
    <source>
        <dbReference type="ARBA" id="ARBA00022801"/>
    </source>
</evidence>
<dbReference type="InterPro" id="IPR002912">
    <property type="entry name" value="ACT_dom"/>
</dbReference>
<dbReference type="InterPro" id="IPR010043">
    <property type="entry name" value="UTase/UR"/>
</dbReference>
<dbReference type="GO" id="GO:0008773">
    <property type="term" value="F:[protein-PII] uridylyltransferase activity"/>
    <property type="evidence" value="ECO:0007669"/>
    <property type="project" value="UniProtKB-EC"/>
</dbReference>
<evidence type="ECO:0000313" key="9">
    <source>
        <dbReference type="EMBL" id="VAV89719.1"/>
    </source>
</evidence>
<dbReference type="PANTHER" id="PTHR47320">
    <property type="entry name" value="BIFUNCTIONAL URIDYLYLTRANSFERASE/URIDYLYL-REMOVING ENZYME"/>
    <property type="match status" value="1"/>
</dbReference>
<evidence type="ECO:0000256" key="1">
    <source>
        <dbReference type="ARBA" id="ARBA00022679"/>
    </source>
</evidence>
<dbReference type="HAMAP" id="MF_00277">
    <property type="entry name" value="PII_uridylyl_transf"/>
    <property type="match status" value="1"/>
</dbReference>
<dbReference type="CDD" id="cd05401">
    <property type="entry name" value="NT_GlnE_GlnD_like"/>
    <property type="match status" value="1"/>
</dbReference>
<accession>A0A3B0RCM8</accession>
<dbReference type="SUPFAM" id="SSF81301">
    <property type="entry name" value="Nucleotidyltransferase"/>
    <property type="match status" value="1"/>
</dbReference>
<evidence type="ECO:0000259" key="7">
    <source>
        <dbReference type="PROSITE" id="PS51671"/>
    </source>
</evidence>
<dbReference type="NCBIfam" id="NF003467">
    <property type="entry name" value="PRK05092.1"/>
    <property type="match status" value="1"/>
</dbReference>
<keyword evidence="5" id="KW-0460">Magnesium</keyword>
<dbReference type="Gene3D" id="1.10.3090.10">
    <property type="entry name" value="cca-adding enzyme, domain 2"/>
    <property type="match status" value="1"/>
</dbReference>
<evidence type="ECO:0000256" key="2">
    <source>
        <dbReference type="ARBA" id="ARBA00022695"/>
    </source>
</evidence>
<dbReference type="Pfam" id="PF24931">
    <property type="entry name" value="ACT_ACR9_3rd"/>
    <property type="match status" value="1"/>
</dbReference>
<name>A0A3B0RCM8_9ZZZZ</name>
<dbReference type="SMART" id="SM00471">
    <property type="entry name" value="HDc"/>
    <property type="match status" value="1"/>
</dbReference>
<dbReference type="PROSITE" id="PS51671">
    <property type="entry name" value="ACT"/>
    <property type="match status" value="2"/>
</dbReference>
<dbReference type="Pfam" id="PF01909">
    <property type="entry name" value="NTP_transf_2"/>
    <property type="match status" value="1"/>
</dbReference>
<reference evidence="9" key="1">
    <citation type="submission" date="2018-06" db="EMBL/GenBank/DDBJ databases">
        <authorList>
            <person name="Zhirakovskaya E."/>
        </authorList>
    </citation>
    <scope>NUCLEOTIDE SEQUENCE</scope>
</reference>
<dbReference type="Gene3D" id="3.30.460.10">
    <property type="entry name" value="Beta Polymerase, domain 2"/>
    <property type="match status" value="1"/>
</dbReference>
<organism evidence="9">
    <name type="scientific">hydrothermal vent metagenome</name>
    <dbReference type="NCBI Taxonomy" id="652676"/>
    <lineage>
        <taxon>unclassified sequences</taxon>
        <taxon>metagenomes</taxon>
        <taxon>ecological metagenomes</taxon>
    </lineage>
</organism>
<dbReference type="EMBL" id="UOEC01000067">
    <property type="protein sequence ID" value="VAV89719.1"/>
    <property type="molecule type" value="Genomic_DNA"/>
</dbReference>
<dbReference type="SUPFAM" id="SSF81891">
    <property type="entry name" value="Poly A polymerase C-terminal region-like"/>
    <property type="match status" value="1"/>
</dbReference>
<dbReference type="PROSITE" id="PS51831">
    <property type="entry name" value="HD"/>
    <property type="match status" value="1"/>
</dbReference>
<dbReference type="AlphaFoldDB" id="A0A3B0RCM8"/>
<sequence length="921" mass="102559">MMSAVDITAKIDVLLDEHGPEGSRFRPALLNLLKILIADTKADLEKQLISDNDGTGCAVKLSHFQDNLIAAVHNLAVSHFYPATNPSTSEHLSIVAVGGYGRGTLAPGSDIDLLFLLPYKQTAWGESVVEFILYVLWDLRFKVGHATRSVDECIRLAKSDTTILTSVLEARLICGEESLFAELTVRFDKDIVAGGSQKFIKEKLAERDIRHKRSGESRYLVEPNVKDSKGGLRDLHTLFWIAKFVYGTKNTSELVDTKTFSQEELDVFTHCEDFLWTVRCHLHFLTKRGDDRLTFDKQTDVAERMGFKSQGRVKQVELFMRAYFLVAKDVGDLTRILCAVLEAQEVKTLPRINEFLKRFTGSVKLVAGHEAFKLDHGRLNFASPQECTENPVSMLKLFEVSAKENLAIHPDAYKIIHQSLDGIDDEVRNDPEANASFMAILLDTDDPESILRRLNMSGVLGRFIPEFGKIVAMMQFNMYHHFTVDEHLLRAVGILANIEHGNLSDDHPMSSELIKSFSTSSRRILYLAVLLHDIAKGRQESHSTAGERVARELCPRLGCSAAETDTIAWLVRYHLVMSDIAQRRDLNDFKTILDFTAIIQSPERLKLMLILTVVDIRAVGPGVWNGWKGQLLRTLYDEAEPVVSGGHSKISRTARTQAAHTAFLELAKEKSTGLSVKDAKKYIKLHYAPYWLTLDTATQLAHAKFVTEATKAGMQVATRIHTDAFTAITELTVLAPDHPRLLSLLTGACSALDANIAGAQIFTTTDGMALDTLLIQRTLEEKDECQRAERISDLITKLLHGDERLRNVLGKRQKSDSRLEPFSVEPRVVIDNDSSNKHTVIELTGLDRVGLLHDLTEALFSLNLNIASAHITTYGERAVDVFYVSDLTGAQILNTDRQNTIIGVLSQALAGEQPAVLEAAG</sequence>
<evidence type="ECO:0000259" key="8">
    <source>
        <dbReference type="PROSITE" id="PS51831"/>
    </source>
</evidence>
<dbReference type="InterPro" id="IPR003607">
    <property type="entry name" value="HD/PDEase_dom"/>
</dbReference>
<evidence type="ECO:0000256" key="6">
    <source>
        <dbReference type="ARBA" id="ARBA00023268"/>
    </source>
</evidence>
<dbReference type="Pfam" id="PF01966">
    <property type="entry name" value="HD"/>
    <property type="match status" value="1"/>
</dbReference>
<dbReference type="PIRSF" id="PIRSF006288">
    <property type="entry name" value="PII_uridyltransf"/>
    <property type="match status" value="1"/>
</dbReference>
<keyword evidence="6" id="KW-0511">Multifunctional enzyme</keyword>
<dbReference type="GO" id="GO:0016787">
    <property type="term" value="F:hydrolase activity"/>
    <property type="evidence" value="ECO:0007669"/>
    <property type="project" value="UniProtKB-KW"/>
</dbReference>
<keyword evidence="2 9" id="KW-0548">Nucleotidyltransferase</keyword>
<dbReference type="InterPro" id="IPR002934">
    <property type="entry name" value="Polymerase_NTP_transf_dom"/>
</dbReference>
<protein>
    <submittedName>
        <fullName evidence="9">[Protein-PII] uridylyltransferase / [Protein-PII]-UMP uridylyl-removing enzyme</fullName>
        <ecNumber evidence="9">2.7.7.59</ecNumber>
    </submittedName>
</protein>
<dbReference type="SUPFAM" id="SSF81593">
    <property type="entry name" value="Nucleotidyltransferase substrate binding subunit/domain"/>
    <property type="match status" value="1"/>
</dbReference>
<feature type="domain" description="ACT" evidence="7">
    <location>
        <begin position="730"/>
        <end position="810"/>
    </location>
</feature>
<dbReference type="Gene3D" id="3.30.70.260">
    <property type="match status" value="1"/>
</dbReference>